<dbReference type="RefSeq" id="WP_146383558.1">
    <property type="nucleotide sequence ID" value="NZ_VFIO01000001.1"/>
</dbReference>
<sequence>MSDERINPCVDSVVFSIKSTPGGEGDRLLQRVSELFHAVLCGELERALIFAPSLHIDRLVLCLGTFDHLDWEVELRARLRLQLEQQVRAWQSESESEVKAGSDPVVDHLEYADLTLLMEISVPRRTDLDSTLHPEKLAQASLQPGKLIFWLKRLNMTTLKLITTVLADPIPSALVTRKQLGEILPLCGLIYMQRHPQIAVLAPPVTVQSQSVAIDVTTLRTWLPRLLAYPLRAEVRQWLHLLCTTGEAKKCLAEALASISPTQVRTSLSPVRTDPLEVPPASTQSLPFSAIPSSTQPLPFSAIPSSTQPLPFSAIPTSAQPTPRPEPPIRIHAGMTWPIHEAGLVLLWPLLPSLFKKMDLLVDQQWVQPEGNYRAMRCLQALVWGEGPLMWGEDWPDSALLRWLCGMPLGLPLAAPDGFEDNPDDLAELDAWLARPPTAPLDNWSDFSLAELRERFLQRPGKLSLQGGRWSLEIELEPGTKTPPPVPWPVSVLSYPWLTQPLYLSFYEAASVG</sequence>
<dbReference type="Pfam" id="PF19268">
    <property type="entry name" value="CIS_TMP"/>
    <property type="match status" value="1"/>
</dbReference>
<organism evidence="1 2">
    <name type="scientific">Pseudomonas saxonica</name>
    <dbReference type="NCBI Taxonomy" id="2600598"/>
    <lineage>
        <taxon>Bacteria</taxon>
        <taxon>Pseudomonadati</taxon>
        <taxon>Pseudomonadota</taxon>
        <taxon>Gammaproteobacteria</taxon>
        <taxon>Pseudomonadales</taxon>
        <taxon>Pseudomonadaceae</taxon>
        <taxon>Pseudomonas</taxon>
    </lineage>
</organism>
<dbReference type="Proteomes" id="UP000318428">
    <property type="component" value="Unassembled WGS sequence"/>
</dbReference>
<dbReference type="EMBL" id="VFIO01000001">
    <property type="protein sequence ID" value="TWR92054.1"/>
    <property type="molecule type" value="Genomic_DNA"/>
</dbReference>
<comment type="caution">
    <text evidence="1">The sequence shown here is derived from an EMBL/GenBank/DDBJ whole genome shotgun (WGS) entry which is preliminary data.</text>
</comment>
<evidence type="ECO:0000313" key="1">
    <source>
        <dbReference type="EMBL" id="TWR92054.1"/>
    </source>
</evidence>
<dbReference type="InterPro" id="IPR045538">
    <property type="entry name" value="CIS_TMP"/>
</dbReference>
<name>A0ABY3GL24_9PSED</name>
<reference evidence="1 2" key="1">
    <citation type="submission" date="2019-06" db="EMBL/GenBank/DDBJ databases">
        <title>Pseudomonas bimorpha sp. nov. isolated from bovine raw milk and skim milk concentrate.</title>
        <authorList>
            <person name="Hofmann K."/>
            <person name="Huptas C."/>
            <person name="Doll E."/>
            <person name="Scherer S."/>
            <person name="Wenning M."/>
        </authorList>
    </citation>
    <scope>NUCLEOTIDE SEQUENCE [LARGE SCALE GENOMIC DNA]</scope>
    <source>
        <strain evidence="1 2">DSM 108989</strain>
    </source>
</reference>
<accession>A0ABY3GL24</accession>
<protein>
    <submittedName>
        <fullName evidence="1">Uncharacterized protein</fullName>
    </submittedName>
</protein>
<proteinExistence type="predicted"/>
<evidence type="ECO:0000313" key="2">
    <source>
        <dbReference type="Proteomes" id="UP000318428"/>
    </source>
</evidence>
<keyword evidence="2" id="KW-1185">Reference proteome</keyword>
<gene>
    <name evidence="1" type="ORF">FJD38_00080</name>
</gene>